<sequence length="68" mass="7584">MKALLAVAIALGTVSFAGVATTTSADAHFKRDRAAHVKHYKAKRLKANKCAKYKRVSLRKYRACAHRR</sequence>
<dbReference type="EMBL" id="LMTR01000089">
    <property type="protein sequence ID" value="KWT64720.1"/>
    <property type="molecule type" value="Genomic_DNA"/>
</dbReference>
<dbReference type="PATRIC" id="fig|121290.4.peg.3649"/>
<gene>
    <name evidence="2" type="ORF">APY04_3192</name>
</gene>
<dbReference type="RefSeq" id="WP_068464430.1">
    <property type="nucleotide sequence ID" value="NZ_JAEFBX010000002.1"/>
</dbReference>
<proteinExistence type="predicted"/>
<keyword evidence="1" id="KW-0732">Signal</keyword>
<dbReference type="STRING" id="121290.APY04_3192"/>
<evidence type="ECO:0000313" key="2">
    <source>
        <dbReference type="EMBL" id="KWT64720.1"/>
    </source>
</evidence>
<comment type="caution">
    <text evidence="2">The sequence shown here is derived from an EMBL/GenBank/DDBJ whole genome shotgun (WGS) entry which is preliminary data.</text>
</comment>
<reference evidence="2 3" key="1">
    <citation type="submission" date="2015-10" db="EMBL/GenBank/DDBJ databases">
        <title>Transcriptomic analysis of a linuron degrading triple-species bacterial consortium.</title>
        <authorList>
            <person name="Albers P."/>
        </authorList>
    </citation>
    <scope>NUCLEOTIDE SEQUENCE [LARGE SCALE GENOMIC DNA]</scope>
    <source>
        <strain evidence="2 3">WDL6</strain>
    </source>
</reference>
<feature type="chain" id="PRO_5007178198" evidence="1">
    <location>
        <begin position="18"/>
        <end position="68"/>
    </location>
</feature>
<dbReference type="Proteomes" id="UP000059074">
    <property type="component" value="Unassembled WGS sequence"/>
</dbReference>
<accession>A0A125NTV8</accession>
<organism evidence="2 3">
    <name type="scientific">Hyphomicrobium sulfonivorans</name>
    <dbReference type="NCBI Taxonomy" id="121290"/>
    <lineage>
        <taxon>Bacteria</taxon>
        <taxon>Pseudomonadati</taxon>
        <taxon>Pseudomonadota</taxon>
        <taxon>Alphaproteobacteria</taxon>
        <taxon>Hyphomicrobiales</taxon>
        <taxon>Hyphomicrobiaceae</taxon>
        <taxon>Hyphomicrobium</taxon>
    </lineage>
</organism>
<dbReference type="AlphaFoldDB" id="A0A125NTV8"/>
<name>A0A125NTV8_HYPSL</name>
<feature type="signal peptide" evidence="1">
    <location>
        <begin position="1"/>
        <end position="17"/>
    </location>
</feature>
<evidence type="ECO:0000256" key="1">
    <source>
        <dbReference type="SAM" id="SignalP"/>
    </source>
</evidence>
<keyword evidence="3" id="KW-1185">Reference proteome</keyword>
<protein>
    <submittedName>
        <fullName evidence="2">Uncharacterized protein</fullName>
    </submittedName>
</protein>
<evidence type="ECO:0000313" key="3">
    <source>
        <dbReference type="Proteomes" id="UP000059074"/>
    </source>
</evidence>